<evidence type="ECO:0000313" key="1">
    <source>
        <dbReference type="EMBL" id="CAG8435455.1"/>
    </source>
</evidence>
<comment type="caution">
    <text evidence="1">The sequence shown here is derived from an EMBL/GenBank/DDBJ whole genome shotgun (WGS) entry which is preliminary data.</text>
</comment>
<dbReference type="Proteomes" id="UP000789860">
    <property type="component" value="Unassembled WGS sequence"/>
</dbReference>
<keyword evidence="2" id="KW-1185">Reference proteome</keyword>
<protein>
    <submittedName>
        <fullName evidence="1">1742_t:CDS:1</fullName>
    </submittedName>
</protein>
<sequence>MRTELKISTSAYLQTNRQTEHINRIFKEVLYGKLQGIISLKKLLTTIDREKYWLVEVESNENPPICKLVEKKLVYEKGKKHQQQNTLVTKELQMTWKVDEHDLMHKVGRAKSWLIKGYKVEIVISNRGVQKKKRTLDRTIMDKILNELKDYSKEIQEPKWTGGAVILKMTALLVNCDDEQLANFEHEKGRQKFTIVKSNIV</sequence>
<proteinExistence type="predicted"/>
<organism evidence="1 2">
    <name type="scientific">Scutellospora calospora</name>
    <dbReference type="NCBI Taxonomy" id="85575"/>
    <lineage>
        <taxon>Eukaryota</taxon>
        <taxon>Fungi</taxon>
        <taxon>Fungi incertae sedis</taxon>
        <taxon>Mucoromycota</taxon>
        <taxon>Glomeromycotina</taxon>
        <taxon>Glomeromycetes</taxon>
        <taxon>Diversisporales</taxon>
        <taxon>Gigasporaceae</taxon>
        <taxon>Scutellospora</taxon>
    </lineage>
</organism>
<reference evidence="1" key="1">
    <citation type="submission" date="2021-06" db="EMBL/GenBank/DDBJ databases">
        <authorList>
            <person name="Kallberg Y."/>
            <person name="Tangrot J."/>
            <person name="Rosling A."/>
        </authorList>
    </citation>
    <scope>NUCLEOTIDE SEQUENCE</scope>
    <source>
        <strain evidence="1">AU212A</strain>
    </source>
</reference>
<accession>A0ACA9JU61</accession>
<name>A0ACA9JU61_9GLOM</name>
<gene>
    <name evidence="1" type="ORF">SCALOS_LOCUS191</name>
</gene>
<dbReference type="EMBL" id="CAJVPM010000075">
    <property type="protein sequence ID" value="CAG8435455.1"/>
    <property type="molecule type" value="Genomic_DNA"/>
</dbReference>
<evidence type="ECO:0000313" key="2">
    <source>
        <dbReference type="Proteomes" id="UP000789860"/>
    </source>
</evidence>